<feature type="compositionally biased region" description="Polar residues" evidence="1">
    <location>
        <begin position="377"/>
        <end position="397"/>
    </location>
</feature>
<keyword evidence="3" id="KW-1185">Reference proteome</keyword>
<dbReference type="PANTHER" id="PTHR15932:SF2">
    <property type="entry name" value="BRCA1-A COMPLEX SUBUNIT RAP80"/>
    <property type="match status" value="1"/>
</dbReference>
<feature type="compositionally biased region" description="Basic and acidic residues" evidence="1">
    <location>
        <begin position="339"/>
        <end position="361"/>
    </location>
</feature>
<dbReference type="InterPro" id="IPR038868">
    <property type="entry name" value="RAP80"/>
</dbReference>
<dbReference type="GO" id="GO:0070530">
    <property type="term" value="F:K63-linked polyubiquitin modification-dependent protein binding"/>
    <property type="evidence" value="ECO:0007669"/>
    <property type="project" value="InterPro"/>
</dbReference>
<feature type="region of interest" description="Disordered" evidence="1">
    <location>
        <begin position="15"/>
        <end position="60"/>
    </location>
</feature>
<feature type="compositionally biased region" description="Acidic residues" evidence="1">
    <location>
        <begin position="172"/>
        <end position="181"/>
    </location>
</feature>
<feature type="compositionally biased region" description="Low complexity" evidence="1">
    <location>
        <begin position="15"/>
        <end position="27"/>
    </location>
</feature>
<dbReference type="GO" id="GO:0070531">
    <property type="term" value="C:BRCA1-A complex"/>
    <property type="evidence" value="ECO:0007669"/>
    <property type="project" value="InterPro"/>
</dbReference>
<dbReference type="CDD" id="cd20912">
    <property type="entry name" value="AIR_RAP80-like"/>
    <property type="match status" value="1"/>
</dbReference>
<proteinExistence type="predicted"/>
<feature type="region of interest" description="Disordered" evidence="1">
    <location>
        <begin position="468"/>
        <end position="493"/>
    </location>
</feature>
<comment type="caution">
    <text evidence="2">The sequence shown here is derived from an EMBL/GenBank/DDBJ whole genome shotgun (WGS) entry which is preliminary data.</text>
</comment>
<feature type="compositionally biased region" description="Basic and acidic residues" evidence="1">
    <location>
        <begin position="401"/>
        <end position="410"/>
    </location>
</feature>
<dbReference type="EMBL" id="JABFDY010000015">
    <property type="protein sequence ID" value="KAF7697374.1"/>
    <property type="molecule type" value="Genomic_DNA"/>
</dbReference>
<feature type="compositionally biased region" description="Polar residues" evidence="1">
    <location>
        <begin position="28"/>
        <end position="37"/>
    </location>
</feature>
<dbReference type="GO" id="GO:0006302">
    <property type="term" value="P:double-strand break repair"/>
    <property type="evidence" value="ECO:0007669"/>
    <property type="project" value="InterPro"/>
</dbReference>
<evidence type="ECO:0000256" key="1">
    <source>
        <dbReference type="SAM" id="MobiDB-lite"/>
    </source>
</evidence>
<feature type="compositionally biased region" description="Low complexity" evidence="1">
    <location>
        <begin position="205"/>
        <end position="216"/>
    </location>
</feature>
<dbReference type="PANTHER" id="PTHR15932">
    <property type="entry name" value="UBIQUITIN INTERACTION MOTIF-CONTAINING PROTEIN 1"/>
    <property type="match status" value="1"/>
</dbReference>
<dbReference type="OrthoDB" id="7536094at2759"/>
<feature type="compositionally biased region" description="Acidic residues" evidence="1">
    <location>
        <begin position="326"/>
        <end position="338"/>
    </location>
</feature>
<dbReference type="GO" id="GO:0045739">
    <property type="term" value="P:positive regulation of DNA repair"/>
    <property type="evidence" value="ECO:0007669"/>
    <property type="project" value="TreeGrafter"/>
</dbReference>
<evidence type="ECO:0000313" key="2">
    <source>
        <dbReference type="EMBL" id="KAF7697374.1"/>
    </source>
</evidence>
<dbReference type="GO" id="GO:0042393">
    <property type="term" value="F:histone binding"/>
    <property type="evidence" value="ECO:0007669"/>
    <property type="project" value="TreeGrafter"/>
</dbReference>
<organism evidence="2 3">
    <name type="scientific">Silurus meridionalis</name>
    <name type="common">Southern catfish</name>
    <name type="synonym">Silurus soldatovi meridionalis</name>
    <dbReference type="NCBI Taxonomy" id="175797"/>
    <lineage>
        <taxon>Eukaryota</taxon>
        <taxon>Metazoa</taxon>
        <taxon>Chordata</taxon>
        <taxon>Craniata</taxon>
        <taxon>Vertebrata</taxon>
        <taxon>Euteleostomi</taxon>
        <taxon>Actinopterygii</taxon>
        <taxon>Neopterygii</taxon>
        <taxon>Teleostei</taxon>
        <taxon>Ostariophysi</taxon>
        <taxon>Siluriformes</taxon>
        <taxon>Siluridae</taxon>
        <taxon>Silurus</taxon>
    </lineage>
</organism>
<protein>
    <recommendedName>
        <fullName evidence="4">Ubiquitin interaction motif-containing protein 1</fullName>
    </recommendedName>
</protein>
<feature type="region of interest" description="Disordered" evidence="1">
    <location>
        <begin position="320"/>
        <end position="456"/>
    </location>
</feature>
<dbReference type="Proteomes" id="UP000606274">
    <property type="component" value="Unassembled WGS sequence"/>
</dbReference>
<reference evidence="2" key="1">
    <citation type="submission" date="2020-08" db="EMBL/GenBank/DDBJ databases">
        <title>Chromosome-level assembly of Southern catfish (Silurus meridionalis) provides insights into visual adaptation to the nocturnal and benthic lifestyles.</title>
        <authorList>
            <person name="Zhang Y."/>
            <person name="Wang D."/>
            <person name="Peng Z."/>
        </authorList>
    </citation>
    <scope>NUCLEOTIDE SEQUENCE</scope>
    <source>
        <strain evidence="2">SWU-2019-XX</strain>
        <tissue evidence="2">Muscle</tissue>
    </source>
</reference>
<feature type="region of interest" description="Disordered" evidence="1">
    <location>
        <begin position="613"/>
        <end position="656"/>
    </location>
</feature>
<evidence type="ECO:0008006" key="4">
    <source>
        <dbReference type="Google" id="ProtNLM"/>
    </source>
</evidence>
<feature type="region of interest" description="Disordered" evidence="1">
    <location>
        <begin position="172"/>
        <end position="244"/>
    </location>
</feature>
<sequence>MSPVFLRDCSVRLNPNLLSTSSSSKNLPHTNDSSLGLTSPERSESSPPAPKSPVFLKTDSKRCTKLSRGTLTDCTSHSSFKDNVHKSEDLLGGSSSHKKGDSPKSSSHGRKAPGTSHVPAPEDFVKLRQVKDEGEGSLSTLPDRAPDLKVSSCTDSKSLDEFTSHMVLHLSDDDDEDDEENDKIIPPSPVFPQDRSSHAGQTKLSPTQPCTSSSPPKNSTFQNKSNSQASEQTKALRKSADFKLTPTGKDEGLVSYYWGVPFCPKGQSPDDYTRVILTQLEVYEKSLKEAQRQLLHKVDWGLPVFPCPIERAHSRRLKRHRAPQLLEEEEEDERDEEEREKQKEMDESQPRSEEEAEDGQRETYVVVSSPETELEQKSPSAFGQAEPSNSAKPSSSCRRPVSQEHFKDTEIQPEADENGEEVQNEGFDAESAVCPETQMSEDNTPELMVTSPTQPQMQAETDIMEVDELTEPPAEPEERMEQERSGEEQSWRESVPSQVECPMCSRLFPLCEIEMHAAYCNGSVEEQDHDHTQDQLENLSQGIARRKSIRRTAMEDDVRFEKSEQREKCFICEKFFVTKEYEQHVNQCIRQKSLGHKQGNGLLSALNRTETVHLDDSGAGPSNTAVKNNRSHSDASAKPADSQAPAYSVSTSPFKSFTPISEIKDCLIDFRQQHTDRTSQRLGRKRKFKR</sequence>
<feature type="region of interest" description="Disordered" evidence="1">
    <location>
        <begin position="85"/>
        <end position="152"/>
    </location>
</feature>
<feature type="compositionally biased region" description="Acidic residues" evidence="1">
    <location>
        <begin position="411"/>
        <end position="423"/>
    </location>
</feature>
<feature type="compositionally biased region" description="Polar residues" evidence="1">
    <location>
        <begin position="217"/>
        <end position="233"/>
    </location>
</feature>
<name>A0A8T0AVR7_SILME</name>
<feature type="compositionally biased region" description="Basic and acidic residues" evidence="1">
    <location>
        <begin position="476"/>
        <end position="491"/>
    </location>
</feature>
<evidence type="ECO:0000313" key="3">
    <source>
        <dbReference type="Proteomes" id="UP000606274"/>
    </source>
</evidence>
<accession>A0A8T0AVR7</accession>
<gene>
    <name evidence="2" type="ORF">HF521_005792</name>
</gene>
<feature type="compositionally biased region" description="Basic and acidic residues" evidence="1">
    <location>
        <begin position="123"/>
        <end position="134"/>
    </location>
</feature>
<dbReference type="AlphaFoldDB" id="A0A8T0AVR7"/>